<organism evidence="11 12">
    <name type="scientific">Sphingomonas montanisoli</name>
    <dbReference type="NCBI Taxonomy" id="2606412"/>
    <lineage>
        <taxon>Bacteria</taxon>
        <taxon>Pseudomonadati</taxon>
        <taxon>Pseudomonadota</taxon>
        <taxon>Alphaproteobacteria</taxon>
        <taxon>Sphingomonadales</taxon>
        <taxon>Sphingomonadaceae</taxon>
        <taxon>Sphingomonas</taxon>
    </lineage>
</organism>
<keyword evidence="5 9" id="KW-0560">Oxidoreductase</keyword>
<feature type="binding site" evidence="9">
    <location>
        <begin position="107"/>
        <end position="110"/>
    </location>
    <ligand>
        <name>NADP(+)</name>
        <dbReference type="ChEBI" id="CHEBI:58349"/>
    </ligand>
</feature>
<feature type="binding site" evidence="9">
    <location>
        <position position="189"/>
    </location>
    <ligand>
        <name>substrate</name>
    </ligand>
</feature>
<dbReference type="InterPro" id="IPR001509">
    <property type="entry name" value="Epimerase_deHydtase"/>
</dbReference>
<dbReference type="InterPro" id="IPR028614">
    <property type="entry name" value="GDP_fucose/colitose_synth"/>
</dbReference>
<evidence type="ECO:0000256" key="6">
    <source>
        <dbReference type="ARBA" id="ARBA00023235"/>
    </source>
</evidence>
<evidence type="ECO:0000256" key="4">
    <source>
        <dbReference type="ARBA" id="ARBA00022857"/>
    </source>
</evidence>
<evidence type="ECO:0000259" key="10">
    <source>
        <dbReference type="Pfam" id="PF01370"/>
    </source>
</evidence>
<comment type="pathway">
    <text evidence="1 9">Nucleotide-sugar biosynthesis; GDP-L-fucose biosynthesis via de novo pathway; GDP-L-fucose from GDP-alpha-D-mannose: step 2/2.</text>
</comment>
<feature type="binding site" evidence="9">
    <location>
        <position position="211"/>
    </location>
    <ligand>
        <name>substrate</name>
    </ligand>
</feature>
<dbReference type="HAMAP" id="MF_00956">
    <property type="entry name" value="GDP_fucose_synth"/>
    <property type="match status" value="1"/>
</dbReference>
<dbReference type="SUPFAM" id="SSF51735">
    <property type="entry name" value="NAD(P)-binding Rossmann-fold domains"/>
    <property type="match status" value="1"/>
</dbReference>
<dbReference type="EMBL" id="VTOU01000002">
    <property type="protein sequence ID" value="TZG27945.1"/>
    <property type="molecule type" value="Genomic_DNA"/>
</dbReference>
<dbReference type="GO" id="GO:0042351">
    <property type="term" value="P:'de novo' GDP-L-fucose biosynthetic process"/>
    <property type="evidence" value="ECO:0007669"/>
    <property type="project" value="UniProtKB-UniRule"/>
</dbReference>
<feature type="binding site" evidence="9">
    <location>
        <begin position="165"/>
        <end position="168"/>
    </location>
    <ligand>
        <name>NADP(+)</name>
        <dbReference type="ChEBI" id="CHEBI:58349"/>
    </ligand>
</feature>
<dbReference type="FunFam" id="3.40.50.720:FF:000101">
    <property type="entry name" value="GDP-L-fucose synthase"/>
    <property type="match status" value="1"/>
</dbReference>
<dbReference type="UniPathway" id="UPA00128">
    <property type="reaction ID" value="UER00191"/>
</dbReference>
<feature type="binding site" evidence="9">
    <location>
        <position position="142"/>
    </location>
    <ligand>
        <name>NADP(+)</name>
        <dbReference type="ChEBI" id="CHEBI:58349"/>
    </ligand>
</feature>
<evidence type="ECO:0000256" key="1">
    <source>
        <dbReference type="ARBA" id="ARBA00004883"/>
    </source>
</evidence>
<evidence type="ECO:0000256" key="3">
    <source>
        <dbReference type="ARBA" id="ARBA00012371"/>
    </source>
</evidence>
<feature type="site" description="Important for catalytic activity" evidence="9">
    <location>
        <position position="109"/>
    </location>
</feature>
<dbReference type="Gene3D" id="3.90.25.10">
    <property type="entry name" value="UDP-galactose 4-epimerase, domain 1"/>
    <property type="match status" value="1"/>
</dbReference>
<comment type="catalytic activity">
    <reaction evidence="8 9">
        <text>GDP-beta-L-fucose + NADP(+) = GDP-4-dehydro-alpha-D-rhamnose + NADPH + H(+)</text>
        <dbReference type="Rhea" id="RHEA:18885"/>
        <dbReference type="ChEBI" id="CHEBI:15378"/>
        <dbReference type="ChEBI" id="CHEBI:57273"/>
        <dbReference type="ChEBI" id="CHEBI:57783"/>
        <dbReference type="ChEBI" id="CHEBI:57964"/>
        <dbReference type="ChEBI" id="CHEBI:58349"/>
        <dbReference type="EC" id="1.1.1.271"/>
    </reaction>
</comment>
<comment type="similarity">
    <text evidence="2 9">Belongs to the NAD(P)-dependent epimerase/dehydratase family. Fucose synthase subfamily.</text>
</comment>
<evidence type="ECO:0000313" key="11">
    <source>
        <dbReference type="EMBL" id="TZG27945.1"/>
    </source>
</evidence>
<feature type="binding site" evidence="9">
    <location>
        <position position="271"/>
    </location>
    <ligand>
        <name>substrate</name>
    </ligand>
</feature>
<dbReference type="EC" id="1.1.1.271" evidence="3 9"/>
<evidence type="ECO:0000256" key="7">
    <source>
        <dbReference type="ARBA" id="ARBA00023268"/>
    </source>
</evidence>
<dbReference type="PANTHER" id="PTHR43238:SF1">
    <property type="entry name" value="GDP-L-FUCOSE SYNTHASE"/>
    <property type="match status" value="1"/>
</dbReference>
<comment type="caution">
    <text evidence="11">The sequence shown here is derived from an EMBL/GenBank/DDBJ whole genome shotgun (WGS) entry which is preliminary data.</text>
</comment>
<keyword evidence="4 9" id="KW-0521">NADP</keyword>
<sequence length="312" mass="35007">MYTLDRKRIFVAGHRGMVGSAIVRRLERIDCDIIYADRAQVDLRNQAQCFQWFEENKPDAVFLAAAKVGGILANDSLPAEFLYDNMMIEANVIEASRQVDVEKLLFLGSSCIYPKFAQQPISEESLLTGSLEPTNEWYAIAKIAGIKLCESYRKQYGLDFISAMPTNLYGQNDNFDLRSSHVLPALIRKFHEAKVAGSPAVEIWGTGLPRREFLHVDDLADACVFLMENYSDGLHVNVGFGSDISIIELAELVARIVGFAGRIERDESKPDGTPRKLMSSDRLNAMGWHARINLEAGIADSYAWFLESKWSD</sequence>
<keyword evidence="7 9" id="KW-0511">Multifunctional enzyme</keyword>
<evidence type="ECO:0000256" key="8">
    <source>
        <dbReference type="ARBA" id="ARBA00051935"/>
    </source>
</evidence>
<feature type="binding site" evidence="9">
    <location>
        <position position="181"/>
    </location>
    <ligand>
        <name>NADP(+)</name>
        <dbReference type="ChEBI" id="CHEBI:58349"/>
    </ligand>
</feature>
<dbReference type="GO" id="GO:0070401">
    <property type="term" value="F:NADP+ binding"/>
    <property type="evidence" value="ECO:0007669"/>
    <property type="project" value="UniProtKB-UniRule"/>
</dbReference>
<name>A0A5D9CCW4_9SPHN</name>
<keyword evidence="6 9" id="KW-0413">Isomerase</keyword>
<accession>A0A5D9CCW4</accession>
<dbReference type="GO" id="GO:0016853">
    <property type="term" value="F:isomerase activity"/>
    <property type="evidence" value="ECO:0007669"/>
    <property type="project" value="UniProtKB-KW"/>
</dbReference>
<feature type="active site" description="Proton donor/acceptor" evidence="9">
    <location>
        <position position="138"/>
    </location>
</feature>
<evidence type="ECO:0000256" key="9">
    <source>
        <dbReference type="HAMAP-Rule" id="MF_00956"/>
    </source>
</evidence>
<protein>
    <recommendedName>
        <fullName evidence="3 9">GDP-L-fucose synthase</fullName>
        <ecNumber evidence="3 9">1.1.1.271</ecNumber>
    </recommendedName>
    <alternativeName>
        <fullName evidence="9">GDP-4-keto-6-deoxy-D-mannose-3,5-epimerase-4-reductase</fullName>
    </alternativeName>
</protein>
<evidence type="ECO:0000256" key="5">
    <source>
        <dbReference type="ARBA" id="ARBA00023002"/>
    </source>
</evidence>
<reference evidence="11 12" key="1">
    <citation type="submission" date="2019-08" db="EMBL/GenBank/DDBJ databases">
        <authorList>
            <person name="Wang G."/>
            <person name="Xu Z."/>
        </authorList>
    </citation>
    <scope>NUCLEOTIDE SEQUENCE [LARGE SCALE GENOMIC DNA]</scope>
    <source>
        <strain evidence="11 12">ZX</strain>
    </source>
</reference>
<feature type="binding site" evidence="9">
    <location>
        <position position="204"/>
    </location>
    <ligand>
        <name>substrate</name>
    </ligand>
</feature>
<keyword evidence="12" id="KW-1185">Reference proteome</keyword>
<dbReference type="InterPro" id="IPR036291">
    <property type="entry name" value="NAD(P)-bd_dom_sf"/>
</dbReference>
<proteinExistence type="inferred from homology"/>
<dbReference type="Gene3D" id="3.40.50.720">
    <property type="entry name" value="NAD(P)-binding Rossmann-like Domain"/>
    <property type="match status" value="1"/>
</dbReference>
<dbReference type="Pfam" id="PF01370">
    <property type="entry name" value="Epimerase"/>
    <property type="match status" value="1"/>
</dbReference>
<feature type="binding site" evidence="9">
    <location>
        <begin position="13"/>
        <end position="19"/>
    </location>
    <ligand>
        <name>NADP(+)</name>
        <dbReference type="ChEBI" id="CHEBI:58349"/>
    </ligand>
</feature>
<evidence type="ECO:0000313" key="12">
    <source>
        <dbReference type="Proteomes" id="UP000322077"/>
    </source>
</evidence>
<dbReference type="Proteomes" id="UP000322077">
    <property type="component" value="Unassembled WGS sequence"/>
</dbReference>
<feature type="domain" description="NAD-dependent epimerase/dehydratase" evidence="10">
    <location>
        <begin position="9"/>
        <end position="239"/>
    </location>
</feature>
<dbReference type="AlphaFoldDB" id="A0A5D9CCW4"/>
<dbReference type="RefSeq" id="WP_149522158.1">
    <property type="nucleotide sequence ID" value="NZ_VTOU01000002.1"/>
</dbReference>
<evidence type="ECO:0000256" key="2">
    <source>
        <dbReference type="ARBA" id="ARBA00005959"/>
    </source>
</evidence>
<gene>
    <name evidence="9" type="primary">fcl</name>
    <name evidence="11" type="ORF">FYJ91_10415</name>
</gene>
<dbReference type="GO" id="GO:0050577">
    <property type="term" value="F:GDP-L-fucose synthase activity"/>
    <property type="evidence" value="ECO:0007669"/>
    <property type="project" value="UniProtKB-UniRule"/>
</dbReference>
<dbReference type="CDD" id="cd05239">
    <property type="entry name" value="GDP_FS_SDR_e"/>
    <property type="match status" value="1"/>
</dbReference>
<feature type="site" description="Important for catalytic activity" evidence="9">
    <location>
        <position position="111"/>
    </location>
</feature>
<dbReference type="PANTHER" id="PTHR43238">
    <property type="entry name" value="GDP-L-FUCOSE SYNTHASE"/>
    <property type="match status" value="1"/>
</dbReference>
<comment type="function">
    <text evidence="9">Catalyzes the two-step NADP-dependent conversion of GDP-4-dehydro-6-deoxy-D-mannose to GDP-fucose, involving an epimerase and a reductase reaction.</text>
</comment>